<proteinExistence type="predicted"/>
<feature type="transmembrane region" description="Helical" evidence="1">
    <location>
        <begin position="6"/>
        <end position="27"/>
    </location>
</feature>
<dbReference type="SUPFAM" id="SSF109604">
    <property type="entry name" value="HD-domain/PDEase-like"/>
    <property type="match status" value="1"/>
</dbReference>
<name>A0A1H3G0W4_ALLWA</name>
<feature type="domain" description="HD-GYP" evidence="3">
    <location>
        <begin position="492"/>
        <end position="687"/>
    </location>
</feature>
<dbReference type="EMBL" id="FNOW01000022">
    <property type="protein sequence ID" value="SDX96876.1"/>
    <property type="molecule type" value="Genomic_DNA"/>
</dbReference>
<feature type="transmembrane region" description="Helical" evidence="1">
    <location>
        <begin position="323"/>
        <end position="346"/>
    </location>
</feature>
<dbReference type="CDD" id="cd00130">
    <property type="entry name" value="PAS"/>
    <property type="match status" value="1"/>
</dbReference>
<dbReference type="PROSITE" id="PS50112">
    <property type="entry name" value="PAS"/>
    <property type="match status" value="1"/>
</dbReference>
<dbReference type="PROSITE" id="PS51832">
    <property type="entry name" value="HD_GYP"/>
    <property type="match status" value="1"/>
</dbReference>
<dbReference type="Gene3D" id="3.30.450.20">
    <property type="entry name" value="PAS domain"/>
    <property type="match status" value="1"/>
</dbReference>
<dbReference type="InterPro" id="IPR013656">
    <property type="entry name" value="PAS_4"/>
</dbReference>
<dbReference type="InterPro" id="IPR000014">
    <property type="entry name" value="PAS"/>
</dbReference>
<evidence type="ECO:0000313" key="5">
    <source>
        <dbReference type="Proteomes" id="UP000198672"/>
    </source>
</evidence>
<dbReference type="Gene3D" id="1.10.3210.10">
    <property type="entry name" value="Hypothetical protein af1432"/>
    <property type="match status" value="1"/>
</dbReference>
<dbReference type="InterPro" id="IPR037522">
    <property type="entry name" value="HD_GYP_dom"/>
</dbReference>
<evidence type="ECO:0000259" key="2">
    <source>
        <dbReference type="PROSITE" id="PS50112"/>
    </source>
</evidence>
<dbReference type="NCBIfam" id="TIGR00229">
    <property type="entry name" value="sensory_box"/>
    <property type="match status" value="1"/>
</dbReference>
<keyword evidence="5" id="KW-1185">Reference proteome</keyword>
<dbReference type="InterPro" id="IPR035965">
    <property type="entry name" value="PAS-like_dom_sf"/>
</dbReference>
<dbReference type="Pfam" id="PF13487">
    <property type="entry name" value="HD_5"/>
    <property type="match status" value="1"/>
</dbReference>
<feature type="domain" description="PAS" evidence="2">
    <location>
        <begin position="364"/>
        <end position="438"/>
    </location>
</feature>
<sequence>MNKPIQFAIAALALSLGLALYGIIVFANAERERDLRALQTQMSLVAESRVAAIAQWLQGQYSVLEGLAYQEALHRAIGTATAAAAPPSDAHRETLRTLLAATSERLGVASLQATGYQPHRLEALASGALAVVDPTGQILAASGGLTALDARLSAFLQRTPLAERGLLDLYLDTHARPTLGVVVPVRAWLPNAETTSDATAAPVIARVLALRPLDAGVFAILKQPGITARTAETYLIRRADSQVEYLSPLLDGSEPLTKRLALTTEQLIDAAALAQPGQFHHGRHYAVQDSFAVSRRVPGSDWVLVHRVGAAEALAASDAHRMALISGLAVLTVLISAALVLVWFYASSRRVEEVAECYRLSSERFERLSGFLDILTDSQPNPILVVDAQQRIAYANRRLAELSGLSSADLLGRDLSEVLGTDIGERYQTRHQQVLTSGVPQIVLETIRDANGCERVWRSHHHPFTTASAVPEPAVLVTIEDLTDLMRERTRRERNTEHLIDTLVGLVDERDPDAAHQSRSVVQVACAIAADLGFDPQQLETVKQAARLVNIGKIRIPRSLLVKGSGLTDQELKRVREALESGPDLLREIEFDGPVLDVLAQINERIDGSGRPRGLMGEQIHPAAQVIALANAFIALISPRSFRDAKSCDEAIAILMREIGRRFEQRLVLSLINYLDHGGGREVWMMAREGVDDVSHSINLTECDTLLDPDTRIGCGRIAP</sequence>
<keyword evidence="1" id="KW-0472">Membrane</keyword>
<dbReference type="PANTHER" id="PTHR45228">
    <property type="entry name" value="CYCLIC DI-GMP PHOSPHODIESTERASE TM_0186-RELATED"/>
    <property type="match status" value="1"/>
</dbReference>
<dbReference type="RefSeq" id="WP_091333750.1">
    <property type="nucleotide sequence ID" value="NZ_FNOW01000022.1"/>
</dbReference>
<dbReference type="STRING" id="61595.SAMN05421644_1226"/>
<dbReference type="Proteomes" id="UP000198672">
    <property type="component" value="Unassembled WGS sequence"/>
</dbReference>
<evidence type="ECO:0000313" key="4">
    <source>
        <dbReference type="EMBL" id="SDX96876.1"/>
    </source>
</evidence>
<evidence type="ECO:0000256" key="1">
    <source>
        <dbReference type="SAM" id="Phobius"/>
    </source>
</evidence>
<dbReference type="InterPro" id="IPR052020">
    <property type="entry name" value="Cyclic_di-GMP/3'3'-cGAMP_PDE"/>
</dbReference>
<reference evidence="5" key="1">
    <citation type="submission" date="2016-10" db="EMBL/GenBank/DDBJ databases">
        <authorList>
            <person name="Varghese N."/>
            <person name="Submissions S."/>
        </authorList>
    </citation>
    <scope>NUCLEOTIDE SEQUENCE [LARGE SCALE GENOMIC DNA]</scope>
    <source>
        <strain evidence="5">DSM 173</strain>
    </source>
</reference>
<dbReference type="Pfam" id="PF08448">
    <property type="entry name" value="PAS_4"/>
    <property type="match status" value="1"/>
</dbReference>
<dbReference type="AlphaFoldDB" id="A0A1H3G0W4"/>
<dbReference type="SUPFAM" id="SSF55785">
    <property type="entry name" value="PYP-like sensor domain (PAS domain)"/>
    <property type="match status" value="1"/>
</dbReference>
<dbReference type="SMART" id="SM00091">
    <property type="entry name" value="PAS"/>
    <property type="match status" value="1"/>
</dbReference>
<keyword evidence="1" id="KW-1133">Transmembrane helix</keyword>
<evidence type="ECO:0000259" key="3">
    <source>
        <dbReference type="PROSITE" id="PS51832"/>
    </source>
</evidence>
<gene>
    <name evidence="4" type="ORF">SAMN05421644_1226</name>
</gene>
<organism evidence="4 5">
    <name type="scientific">Allochromatium warmingii</name>
    <name type="common">Chromatium warmingii</name>
    <dbReference type="NCBI Taxonomy" id="61595"/>
    <lineage>
        <taxon>Bacteria</taxon>
        <taxon>Pseudomonadati</taxon>
        <taxon>Pseudomonadota</taxon>
        <taxon>Gammaproteobacteria</taxon>
        <taxon>Chromatiales</taxon>
        <taxon>Chromatiaceae</taxon>
        <taxon>Allochromatium</taxon>
    </lineage>
</organism>
<protein>
    <submittedName>
        <fullName evidence="4">PAS domain S-box-containing protein</fullName>
    </submittedName>
</protein>
<dbReference type="OrthoDB" id="9176789at2"/>
<accession>A0A1H3G0W4</accession>
<keyword evidence="1" id="KW-0812">Transmembrane</keyword>